<organism evidence="2 3">
    <name type="scientific">Paenibacillus phyllosphaerae</name>
    <dbReference type="NCBI Taxonomy" id="274593"/>
    <lineage>
        <taxon>Bacteria</taxon>
        <taxon>Bacillati</taxon>
        <taxon>Bacillota</taxon>
        <taxon>Bacilli</taxon>
        <taxon>Bacillales</taxon>
        <taxon>Paenibacillaceae</taxon>
        <taxon>Paenibacillus</taxon>
    </lineage>
</organism>
<proteinExistence type="predicted"/>
<dbReference type="AlphaFoldDB" id="A0A7W5B4L8"/>
<dbReference type="InterPro" id="IPR018540">
    <property type="entry name" value="Spo0E-like"/>
</dbReference>
<keyword evidence="1" id="KW-0175">Coiled coil</keyword>
<dbReference type="GO" id="GO:0046983">
    <property type="term" value="F:protein dimerization activity"/>
    <property type="evidence" value="ECO:0007669"/>
    <property type="project" value="InterPro"/>
</dbReference>
<evidence type="ECO:0008006" key="4">
    <source>
        <dbReference type="Google" id="ProtNLM"/>
    </source>
</evidence>
<protein>
    <recommendedName>
        <fullName evidence="4">Spo0E like sporulation regulatory protein</fullName>
    </recommendedName>
</protein>
<evidence type="ECO:0000256" key="1">
    <source>
        <dbReference type="SAM" id="Coils"/>
    </source>
</evidence>
<accession>A0A7W5B4L8</accession>
<keyword evidence="3" id="KW-1185">Reference proteome</keyword>
<dbReference type="InterPro" id="IPR037208">
    <property type="entry name" value="Spo0E-like_sf"/>
</dbReference>
<dbReference type="SUPFAM" id="SSF140500">
    <property type="entry name" value="BAS1536-like"/>
    <property type="match status" value="1"/>
</dbReference>
<sequence>MACADFGVTFRNEPDALQAKQFSSSIRVLEDEINELRQIMEQTYTEQKTFSSEVVIEISQRLDTKINEYMRFKVRSIQ</sequence>
<gene>
    <name evidence="2" type="ORF">FHS18_006451</name>
</gene>
<dbReference type="GO" id="GO:0043937">
    <property type="term" value="P:regulation of sporulation"/>
    <property type="evidence" value="ECO:0007669"/>
    <property type="project" value="InterPro"/>
</dbReference>
<dbReference type="InterPro" id="IPR036638">
    <property type="entry name" value="HLH_DNA-bd_sf"/>
</dbReference>
<dbReference type="Pfam" id="PF09388">
    <property type="entry name" value="SpoOE-like"/>
    <property type="match status" value="1"/>
</dbReference>
<dbReference type="Gene3D" id="4.10.280.10">
    <property type="entry name" value="Helix-loop-helix DNA-binding domain"/>
    <property type="match status" value="1"/>
</dbReference>
<dbReference type="EMBL" id="JACHXK010000030">
    <property type="protein sequence ID" value="MBB3114330.1"/>
    <property type="molecule type" value="Genomic_DNA"/>
</dbReference>
<reference evidence="2 3" key="1">
    <citation type="submission" date="2020-08" db="EMBL/GenBank/DDBJ databases">
        <title>Genomic Encyclopedia of Type Strains, Phase III (KMG-III): the genomes of soil and plant-associated and newly described type strains.</title>
        <authorList>
            <person name="Whitman W."/>
        </authorList>
    </citation>
    <scope>NUCLEOTIDE SEQUENCE [LARGE SCALE GENOMIC DNA]</scope>
    <source>
        <strain evidence="2 3">CECT 5862</strain>
    </source>
</reference>
<evidence type="ECO:0000313" key="2">
    <source>
        <dbReference type="EMBL" id="MBB3114330.1"/>
    </source>
</evidence>
<dbReference type="Proteomes" id="UP000570361">
    <property type="component" value="Unassembled WGS sequence"/>
</dbReference>
<dbReference type="RefSeq" id="WP_183604369.1">
    <property type="nucleotide sequence ID" value="NZ_JACHXK010000030.1"/>
</dbReference>
<feature type="coiled-coil region" evidence="1">
    <location>
        <begin position="19"/>
        <end position="46"/>
    </location>
</feature>
<name>A0A7W5B4L8_9BACL</name>
<comment type="caution">
    <text evidence="2">The sequence shown here is derived from an EMBL/GenBank/DDBJ whole genome shotgun (WGS) entry which is preliminary data.</text>
</comment>
<evidence type="ECO:0000313" key="3">
    <source>
        <dbReference type="Proteomes" id="UP000570361"/>
    </source>
</evidence>